<dbReference type="RefSeq" id="WP_345933487.1">
    <property type="nucleotide sequence ID" value="NZ_JBBKTV010000005.1"/>
</dbReference>
<accession>A0ABU9YPE6</accession>
<evidence type="ECO:0000313" key="2">
    <source>
        <dbReference type="EMBL" id="MEN2990678.1"/>
    </source>
</evidence>
<comment type="caution">
    <text evidence="2">The sequence shown here is derived from an EMBL/GenBank/DDBJ whole genome shotgun (WGS) entry which is preliminary data.</text>
</comment>
<keyword evidence="3" id="KW-1185">Reference proteome</keyword>
<dbReference type="Proteomes" id="UP001413721">
    <property type="component" value="Unassembled WGS sequence"/>
</dbReference>
<feature type="domain" description="Methylmalonyl-CoA mutase alpha/beta chain catalytic" evidence="1">
    <location>
        <begin position="87"/>
        <end position="473"/>
    </location>
</feature>
<dbReference type="CDD" id="cd03677">
    <property type="entry name" value="MM_CoA_mutase_beta"/>
    <property type="match status" value="1"/>
</dbReference>
<dbReference type="Gene3D" id="3.20.20.240">
    <property type="entry name" value="Methylmalonyl-CoA mutase"/>
    <property type="match status" value="1"/>
</dbReference>
<protein>
    <submittedName>
        <fullName evidence="2">Methylmalonyl-CoA mutase subunit beta</fullName>
    </submittedName>
</protein>
<dbReference type="SUPFAM" id="SSF51703">
    <property type="entry name" value="Cobalamin (vitamin B12)-dependent enzymes"/>
    <property type="match status" value="1"/>
</dbReference>
<dbReference type="Pfam" id="PF01642">
    <property type="entry name" value="MM_CoA_mutase"/>
    <property type="match status" value="1"/>
</dbReference>
<organism evidence="2 3">
    <name type="scientific">Tistrella arctica</name>
    <dbReference type="NCBI Taxonomy" id="3133430"/>
    <lineage>
        <taxon>Bacteria</taxon>
        <taxon>Pseudomonadati</taxon>
        <taxon>Pseudomonadota</taxon>
        <taxon>Alphaproteobacteria</taxon>
        <taxon>Geminicoccales</taxon>
        <taxon>Geminicoccaceae</taxon>
        <taxon>Tistrella</taxon>
    </lineage>
</organism>
<sequence length="634" mass="65168">MPDRKIAVVNSVQTNNPLATISPLAADFDAPSRAAWMALVEKTLKGAPFEKKLRWKTREGLSVEPLYTPEDGIAAHSLPRMISADPDRPWDLRTVIRHPDPQAANAQVLDDLENGAASVLLRLDPTGRNGIAVASVDDLAAVLEGVLIDLAPIGLDAGFLGVQAADWLAALAKPMPGAPRAPLAFNMDPVSAFARAGEAPGPVGDHVAAAAAAAKRHAGSFYEARMMLASGQVVHEAGGGEAQELGFMAASAVQYVRALVDAGFSLDDAFGRVTLGLAVDGEYFTSLAKLRAARAIWSRIIGAAGSTVQARVEARSSARMLARVDPWVNLLRLTAAGFAGAVGGADIITLSPFTDALGHPGVLARRQARNTQLVLMEESHLGRVADPAAGAWALEALTDSFARAGWAAFQAIEAEGGVIAALEAGLVQDKVAETRAALTAAVAKRAIGLIGVSEFPNLADVPPTLDPVDPAAFARPAPDLALPGTASTCAPLAQMRLAEPFEALRERAAGLEATALLVTLGTAADFTARVGFARNLLAAGGIAADIQAADAVEAGGARLAVICSSDARYDEAAAETARALKAAGVAHVWLAGRPGALEAALTAAGVEHFLAAGSDALAVLEQAHAAFTPDATEA</sequence>
<dbReference type="PANTHER" id="PTHR48101:SF4">
    <property type="entry name" value="METHYLMALONYL-COA MUTASE, MITOCHONDRIAL"/>
    <property type="match status" value="1"/>
</dbReference>
<evidence type="ECO:0000313" key="3">
    <source>
        <dbReference type="Proteomes" id="UP001413721"/>
    </source>
</evidence>
<dbReference type="InterPro" id="IPR016176">
    <property type="entry name" value="Cbl-dep_enz_cat"/>
</dbReference>
<proteinExistence type="predicted"/>
<dbReference type="PANTHER" id="PTHR48101">
    <property type="entry name" value="METHYLMALONYL-COA MUTASE, MITOCHONDRIAL-RELATED"/>
    <property type="match status" value="1"/>
</dbReference>
<dbReference type="EMBL" id="JBBKTW010000008">
    <property type="protein sequence ID" value="MEN2990678.1"/>
    <property type="molecule type" value="Genomic_DNA"/>
</dbReference>
<gene>
    <name evidence="2" type="ORF">WG926_20355</name>
</gene>
<dbReference type="InterPro" id="IPR006099">
    <property type="entry name" value="MeMalonylCoA_mutase_a/b_cat"/>
</dbReference>
<name>A0ABU9YPE6_9PROT</name>
<reference evidence="2 3" key="1">
    <citation type="submission" date="2024-03" db="EMBL/GenBank/DDBJ databases">
        <title>High-quality draft genome sequencing of Tistrella sp. BH-R2-4.</title>
        <authorList>
            <person name="Dong C."/>
        </authorList>
    </citation>
    <scope>NUCLEOTIDE SEQUENCE [LARGE SCALE GENOMIC DNA]</scope>
    <source>
        <strain evidence="2 3">BH-R2-4</strain>
    </source>
</reference>
<evidence type="ECO:0000259" key="1">
    <source>
        <dbReference type="Pfam" id="PF01642"/>
    </source>
</evidence>
<dbReference type="Gene3D" id="3.40.50.280">
    <property type="entry name" value="Cobalamin-binding domain"/>
    <property type="match status" value="1"/>
</dbReference>